<dbReference type="AlphaFoldDB" id="A0AB39HU12"/>
<dbReference type="Pfam" id="PF09836">
    <property type="entry name" value="DUF2063"/>
    <property type="match status" value="1"/>
</dbReference>
<organism evidence="2">
    <name type="scientific">Pseudomonas sp. Hg7Tf</name>
    <dbReference type="NCBI Taxonomy" id="3236988"/>
    <lineage>
        <taxon>Bacteria</taxon>
        <taxon>Pseudomonadati</taxon>
        <taxon>Pseudomonadota</taxon>
        <taxon>Gammaproteobacteria</taxon>
        <taxon>Pseudomonadales</taxon>
        <taxon>Pseudomonadaceae</taxon>
        <taxon>Pseudomonas</taxon>
    </lineage>
</organism>
<gene>
    <name evidence="2" type="ORF">AB4Y39_17390</name>
</gene>
<feature type="domain" description="Putative DNA-binding" evidence="1">
    <location>
        <begin position="9"/>
        <end position="95"/>
    </location>
</feature>
<protein>
    <submittedName>
        <fullName evidence="2">DNA-binding domain-containing protein</fullName>
    </submittedName>
</protein>
<name>A0AB39HU12_9PSED</name>
<proteinExistence type="predicted"/>
<accession>A0AB39HU12</accession>
<sequence>MSGSSLGAFQSAFTAALYGQPGSAEQLPLTQQAGFTVYRNTVFKGCVDALQANFPTVERLVGTDWFRAAAAIHAMQTPPNDPRLILYGDQFATFLEQFEPAQSLPYLADVARADRFWIEVHIAPEDRALDLVAMAGISPEHLDQQHLRPRLDVRWQWFSGQPIYSIWHCNRQGLALPDPLAWRGEGLLLRRQCGQVLWQSLSEAECIFLDACAAGQSLEEAANGVLNFDASMDFTNLLGRLLAAGVFA</sequence>
<keyword evidence="2" id="KW-0238">DNA-binding</keyword>
<dbReference type="GO" id="GO:0003677">
    <property type="term" value="F:DNA binding"/>
    <property type="evidence" value="ECO:0007669"/>
    <property type="project" value="UniProtKB-KW"/>
</dbReference>
<dbReference type="RefSeq" id="WP_045184535.1">
    <property type="nucleotide sequence ID" value="NZ_CP162607.1"/>
</dbReference>
<dbReference type="InterPro" id="IPR044922">
    <property type="entry name" value="DUF2063_N_sf"/>
</dbReference>
<dbReference type="EMBL" id="CP162607">
    <property type="protein sequence ID" value="XDK35477.1"/>
    <property type="molecule type" value="Genomic_DNA"/>
</dbReference>
<dbReference type="Gene3D" id="1.10.150.690">
    <property type="entry name" value="DUF2063"/>
    <property type="match status" value="1"/>
</dbReference>
<evidence type="ECO:0000313" key="2">
    <source>
        <dbReference type="EMBL" id="XDK35477.1"/>
    </source>
</evidence>
<evidence type="ECO:0000259" key="1">
    <source>
        <dbReference type="Pfam" id="PF09836"/>
    </source>
</evidence>
<reference evidence="2" key="1">
    <citation type="submission" date="2024-07" db="EMBL/GenBank/DDBJ databases">
        <title>Identification and characteristics of a novel species of coltsfoot's symbiotic bacteria.</title>
        <authorList>
            <person name="Juszczyk A."/>
            <person name="Jasielczuk I."/>
            <person name="Gurgul A."/>
            <person name="Rogala M."/>
            <person name="Kowalczyk A."/>
            <person name="Szmatola T."/>
            <person name="Kosecka-Strojek M."/>
            <person name="Arent Z."/>
            <person name="Latowski D."/>
        </authorList>
    </citation>
    <scope>NUCLEOTIDE SEQUENCE</scope>
    <source>
        <strain evidence="2">Hg7Tf</strain>
    </source>
</reference>
<dbReference type="InterPro" id="IPR018640">
    <property type="entry name" value="DUF2063"/>
</dbReference>